<dbReference type="Pfam" id="PF01966">
    <property type="entry name" value="HD"/>
    <property type="match status" value="1"/>
</dbReference>
<dbReference type="Gene3D" id="1.10.3210.10">
    <property type="entry name" value="Hypothetical protein af1432"/>
    <property type="match status" value="1"/>
</dbReference>
<organism evidence="17 18">
    <name type="scientific">Mycoplasmopsis caviae</name>
    <dbReference type="NCBI Taxonomy" id="55603"/>
    <lineage>
        <taxon>Bacteria</taxon>
        <taxon>Bacillati</taxon>
        <taxon>Mycoplasmatota</taxon>
        <taxon>Mycoplasmoidales</taxon>
        <taxon>Metamycoplasmataceae</taxon>
        <taxon>Mycoplasmopsis</taxon>
    </lineage>
</organism>
<dbReference type="PANTHER" id="PTHR39321">
    <property type="entry name" value="NICOTINATE-NUCLEOTIDE ADENYLYLTRANSFERASE-RELATED"/>
    <property type="match status" value="1"/>
</dbReference>
<evidence type="ECO:0000256" key="9">
    <source>
        <dbReference type="ARBA" id="ARBA00022840"/>
    </source>
</evidence>
<gene>
    <name evidence="14 17" type="primary">nadD</name>
    <name evidence="17" type="ORF">NCTC10126_00563</name>
    <name evidence="16" type="ORF">NPA07_04910</name>
</gene>
<keyword evidence="19" id="KW-1185">Reference proteome</keyword>
<keyword evidence="6" id="KW-0479">Metal-binding</keyword>
<dbReference type="PROSITE" id="PS51831">
    <property type="entry name" value="HD"/>
    <property type="match status" value="1"/>
</dbReference>
<dbReference type="GO" id="GO:0009435">
    <property type="term" value="P:NAD+ biosynthetic process"/>
    <property type="evidence" value="ECO:0007669"/>
    <property type="project" value="UniProtKB-UniRule"/>
</dbReference>
<dbReference type="GO" id="GO:0005524">
    <property type="term" value="F:ATP binding"/>
    <property type="evidence" value="ECO:0007669"/>
    <property type="project" value="UniProtKB-KW"/>
</dbReference>
<name>A0A3P8KX17_9BACT</name>
<evidence type="ECO:0000259" key="15">
    <source>
        <dbReference type="PROSITE" id="PS51831"/>
    </source>
</evidence>
<evidence type="ECO:0000256" key="11">
    <source>
        <dbReference type="ARBA" id="ARBA00023027"/>
    </source>
</evidence>
<dbReference type="InterPro" id="IPR006675">
    <property type="entry name" value="HDIG_dom"/>
</dbReference>
<sequence length="364" mass="42222">MKIALFGGSFNPVHNGHLKIAEFAYKTLELDKMFFVPTAVSPFKKGHKVAPNQDRVNMLRLAIEDLEGNYEISDFELKRGGVSYTFETIRYFKQKYPNDELYFLMGSDLLAKLNKWEHIEEMTKLAQFVVFKRSKNFNKINAKRFNALILKNELYEESSTEVRKGKMWMLPEKVNEYLGSHFLYASEIVHSVLSAKRAKHSVAAATFAAELAKSIKFDAKIAYYAGLFHDICKELSEPESRKFIAQFDNKANNKSTYPNHVLHQVCGALWVSKIYKINNDDITRAIRIHTTLDLELSTLDRILYIADKICDGRAFSGVQKLRTLALSDFDQGFREVVIRNYEYNKQKGIIFNELQQKIYDKWMK</sequence>
<dbReference type="NCBIfam" id="TIGR00482">
    <property type="entry name" value="nicotinate (nicotinamide) nucleotide adenylyltransferase"/>
    <property type="match status" value="1"/>
</dbReference>
<evidence type="ECO:0000256" key="1">
    <source>
        <dbReference type="ARBA" id="ARBA00002324"/>
    </source>
</evidence>
<dbReference type="Proteomes" id="UP000280036">
    <property type="component" value="Unassembled WGS sequence"/>
</dbReference>
<dbReference type="EC" id="2.7.7.18" evidence="14"/>
<keyword evidence="5 14" id="KW-0548">Nucleotidyltransferase</keyword>
<dbReference type="GO" id="GO:0004515">
    <property type="term" value="F:nicotinate-nucleotide adenylyltransferase activity"/>
    <property type="evidence" value="ECO:0007669"/>
    <property type="project" value="UniProtKB-UniRule"/>
</dbReference>
<dbReference type="InterPro" id="IPR004821">
    <property type="entry name" value="Cyt_trans-like"/>
</dbReference>
<dbReference type="UniPathway" id="UPA00253">
    <property type="reaction ID" value="UER00332"/>
</dbReference>
<evidence type="ECO:0000256" key="8">
    <source>
        <dbReference type="ARBA" id="ARBA00022801"/>
    </source>
</evidence>
<proteinExistence type="inferred from homology"/>
<dbReference type="SUPFAM" id="SSF52374">
    <property type="entry name" value="Nucleotidylyl transferase"/>
    <property type="match status" value="1"/>
</dbReference>
<keyword evidence="8" id="KW-0378">Hydrolase</keyword>
<dbReference type="NCBIfam" id="TIGR00277">
    <property type="entry name" value="HDIG"/>
    <property type="match status" value="1"/>
</dbReference>
<evidence type="ECO:0000256" key="7">
    <source>
        <dbReference type="ARBA" id="ARBA00022741"/>
    </source>
</evidence>
<evidence type="ECO:0000256" key="14">
    <source>
        <dbReference type="HAMAP-Rule" id="MF_00244"/>
    </source>
</evidence>
<dbReference type="GO" id="GO:0046872">
    <property type="term" value="F:metal ion binding"/>
    <property type="evidence" value="ECO:0007669"/>
    <property type="project" value="UniProtKB-KW"/>
</dbReference>
<dbReference type="NCBIfam" id="NF000840">
    <property type="entry name" value="PRK00071.1-3"/>
    <property type="match status" value="1"/>
</dbReference>
<keyword evidence="3 14" id="KW-0662">Pyridine nucleotide biosynthesis</keyword>
<dbReference type="Gene3D" id="3.40.50.620">
    <property type="entry name" value="HUPs"/>
    <property type="match status" value="1"/>
</dbReference>
<evidence type="ECO:0000256" key="3">
    <source>
        <dbReference type="ARBA" id="ARBA00022642"/>
    </source>
</evidence>
<evidence type="ECO:0000313" key="19">
    <source>
        <dbReference type="Proteomes" id="UP001058569"/>
    </source>
</evidence>
<dbReference type="NCBIfam" id="TIGR00125">
    <property type="entry name" value="cyt_tran_rel"/>
    <property type="match status" value="1"/>
</dbReference>
<dbReference type="CDD" id="cd02165">
    <property type="entry name" value="NMNAT"/>
    <property type="match status" value="1"/>
</dbReference>
<evidence type="ECO:0000256" key="5">
    <source>
        <dbReference type="ARBA" id="ARBA00022695"/>
    </source>
</evidence>
<dbReference type="AlphaFoldDB" id="A0A3P8KX17"/>
<comment type="pathway">
    <text evidence="2 14">Cofactor biosynthesis; NAD(+) biosynthesis; deamido-NAD(+) from nicotinate D-ribonucleotide: step 1/1.</text>
</comment>
<dbReference type="InterPro" id="IPR003607">
    <property type="entry name" value="HD/PDEase_dom"/>
</dbReference>
<keyword evidence="7 14" id="KW-0547">Nucleotide-binding</keyword>
<comment type="similarity">
    <text evidence="14">Belongs to the NadD family.</text>
</comment>
<reference evidence="17 18" key="1">
    <citation type="submission" date="2018-12" db="EMBL/GenBank/DDBJ databases">
        <authorList>
            <consortium name="Pathogen Informatics"/>
        </authorList>
    </citation>
    <scope>NUCLEOTIDE SEQUENCE [LARGE SCALE GENOMIC DNA]</scope>
    <source>
        <strain evidence="17 18">NCTC10126</strain>
    </source>
</reference>
<comment type="catalytic activity">
    <reaction evidence="13">
        <text>P(1),P(4)-bis(5'-adenosyl) tetraphosphate + H2O = 2 ADP + 2 H(+)</text>
        <dbReference type="Rhea" id="RHEA:24252"/>
        <dbReference type="ChEBI" id="CHEBI:15377"/>
        <dbReference type="ChEBI" id="CHEBI:15378"/>
        <dbReference type="ChEBI" id="CHEBI:58141"/>
        <dbReference type="ChEBI" id="CHEBI:456216"/>
        <dbReference type="EC" id="3.6.1.41"/>
    </reaction>
</comment>
<evidence type="ECO:0000313" key="18">
    <source>
        <dbReference type="Proteomes" id="UP000280036"/>
    </source>
</evidence>
<dbReference type="InterPro" id="IPR005248">
    <property type="entry name" value="NadD/NMNAT"/>
</dbReference>
<dbReference type="RefSeq" id="WP_126118293.1">
    <property type="nucleotide sequence ID" value="NZ_CP101806.1"/>
</dbReference>
<evidence type="ECO:0000313" key="16">
    <source>
        <dbReference type="EMBL" id="UUD35116.1"/>
    </source>
</evidence>
<dbReference type="SUPFAM" id="SSF109604">
    <property type="entry name" value="HD-domain/PDEase-like"/>
    <property type="match status" value="1"/>
</dbReference>
<dbReference type="SMART" id="SM00471">
    <property type="entry name" value="HDc"/>
    <property type="match status" value="1"/>
</dbReference>
<evidence type="ECO:0000256" key="13">
    <source>
        <dbReference type="ARBA" id="ARBA00049417"/>
    </source>
</evidence>
<evidence type="ECO:0000256" key="10">
    <source>
        <dbReference type="ARBA" id="ARBA00023004"/>
    </source>
</evidence>
<dbReference type="NCBIfam" id="TIGR00488">
    <property type="entry name" value="bis(5'-nucleosyl)-tetraphosphatase (symmetrical) YqeK"/>
    <property type="match status" value="1"/>
</dbReference>
<reference evidence="16" key="2">
    <citation type="submission" date="2022-07" db="EMBL/GenBank/DDBJ databases">
        <title>Complete genome of Mycoplasma caviae type strain G122.</title>
        <authorList>
            <person name="Spergser J."/>
        </authorList>
    </citation>
    <scope>NUCLEOTIDE SEQUENCE</scope>
    <source>
        <strain evidence="16">G122</strain>
    </source>
</reference>
<evidence type="ECO:0000313" key="17">
    <source>
        <dbReference type="EMBL" id="VDR42067.1"/>
    </source>
</evidence>
<dbReference type="NCBIfam" id="NF005519">
    <property type="entry name" value="PRK07152.1"/>
    <property type="match status" value="1"/>
</dbReference>
<dbReference type="InterPro" id="IPR005249">
    <property type="entry name" value="YqeK"/>
</dbReference>
<dbReference type="Pfam" id="PF01467">
    <property type="entry name" value="CTP_transf_like"/>
    <property type="match status" value="1"/>
</dbReference>
<dbReference type="Proteomes" id="UP001058569">
    <property type="component" value="Chromosome"/>
</dbReference>
<keyword evidence="9 14" id="KW-0067">ATP-binding</keyword>
<dbReference type="InterPro" id="IPR006674">
    <property type="entry name" value="HD_domain"/>
</dbReference>
<dbReference type="PANTHER" id="PTHR39321:SF3">
    <property type="entry name" value="PHOSPHOPANTETHEINE ADENYLYLTRANSFERASE"/>
    <property type="match status" value="1"/>
</dbReference>
<dbReference type="GO" id="GO:0008803">
    <property type="term" value="F:bis(5'-nucleosyl)-tetraphosphatase (symmetrical) activity"/>
    <property type="evidence" value="ECO:0007669"/>
    <property type="project" value="UniProtKB-EC"/>
</dbReference>
<dbReference type="EMBL" id="UZVY01000001">
    <property type="protein sequence ID" value="VDR42067.1"/>
    <property type="molecule type" value="Genomic_DNA"/>
</dbReference>
<evidence type="ECO:0000256" key="6">
    <source>
        <dbReference type="ARBA" id="ARBA00022723"/>
    </source>
</evidence>
<accession>A0A3P8KX17</accession>
<keyword evidence="10" id="KW-0408">Iron</keyword>
<evidence type="ECO:0000256" key="2">
    <source>
        <dbReference type="ARBA" id="ARBA00005019"/>
    </source>
</evidence>
<comment type="function">
    <text evidence="1 14">Catalyzes the reversible adenylation of nicotinate mononucleotide (NaMN) to nicotinic acid adenine dinucleotide (NaAD).</text>
</comment>
<dbReference type="InterPro" id="IPR014729">
    <property type="entry name" value="Rossmann-like_a/b/a_fold"/>
</dbReference>
<keyword evidence="11 14" id="KW-0520">NAD</keyword>
<protein>
    <recommendedName>
        <fullName evidence="14">Probable nicotinate-nucleotide adenylyltransferase</fullName>
        <ecNumber evidence="14">2.7.7.18</ecNumber>
    </recommendedName>
    <alternativeName>
        <fullName evidence="14">Deamido-NAD(+) diphosphorylase</fullName>
    </alternativeName>
    <alternativeName>
        <fullName evidence="14">Deamido-NAD(+) pyrophosphorylase</fullName>
    </alternativeName>
    <alternativeName>
        <fullName evidence="14">Nicotinate mononucleotide adenylyltransferase</fullName>
        <shortName evidence="14">NaMN adenylyltransferase</shortName>
    </alternativeName>
</protein>
<dbReference type="OrthoDB" id="5295945at2"/>
<evidence type="ECO:0000256" key="4">
    <source>
        <dbReference type="ARBA" id="ARBA00022679"/>
    </source>
</evidence>
<evidence type="ECO:0000256" key="12">
    <source>
        <dbReference type="ARBA" id="ARBA00048721"/>
    </source>
</evidence>
<keyword evidence="4 14" id="KW-0808">Transferase</keyword>
<dbReference type="EMBL" id="CP101806">
    <property type="protein sequence ID" value="UUD35116.1"/>
    <property type="molecule type" value="Genomic_DNA"/>
</dbReference>
<feature type="domain" description="HD" evidence="15">
    <location>
        <begin position="197"/>
        <end position="312"/>
    </location>
</feature>
<dbReference type="HAMAP" id="MF_00244">
    <property type="entry name" value="NaMN_adenylyltr"/>
    <property type="match status" value="1"/>
</dbReference>
<comment type="catalytic activity">
    <reaction evidence="12 14">
        <text>nicotinate beta-D-ribonucleotide + ATP + H(+) = deamido-NAD(+) + diphosphate</text>
        <dbReference type="Rhea" id="RHEA:22860"/>
        <dbReference type="ChEBI" id="CHEBI:15378"/>
        <dbReference type="ChEBI" id="CHEBI:30616"/>
        <dbReference type="ChEBI" id="CHEBI:33019"/>
        <dbReference type="ChEBI" id="CHEBI:57502"/>
        <dbReference type="ChEBI" id="CHEBI:58437"/>
        <dbReference type="EC" id="2.7.7.18"/>
    </reaction>
</comment>